<proteinExistence type="predicted"/>
<gene>
    <name evidence="1" type="ORF">DYB31_016456</name>
</gene>
<sequence>MFVSISPSPKTLTVHARFLERLVPCVDTRELIPVPVPISNSPSLCLQGFQLALKNEDLLSLHLASLLVLNRDMVTFKQPVT</sequence>
<reference evidence="1 2" key="1">
    <citation type="submission" date="2018-08" db="EMBL/GenBank/DDBJ databases">
        <title>Aphanomyces genome sequencing and annotation.</title>
        <authorList>
            <person name="Minardi D."/>
            <person name="Oidtmann B."/>
            <person name="Van Der Giezen M."/>
            <person name="Studholme D.J."/>
        </authorList>
    </citation>
    <scope>NUCLEOTIDE SEQUENCE [LARGE SCALE GENOMIC DNA]</scope>
    <source>
        <strain evidence="1 2">197901</strain>
    </source>
</reference>
<dbReference type="Proteomes" id="UP000266196">
    <property type="component" value="Unassembled WGS sequence"/>
</dbReference>
<evidence type="ECO:0000313" key="1">
    <source>
        <dbReference type="EMBL" id="RHY82112.1"/>
    </source>
</evidence>
<name>A0A397ELI5_APHAT</name>
<dbReference type="EMBL" id="QUTE01022465">
    <property type="protein sequence ID" value="RHY82112.1"/>
    <property type="molecule type" value="Genomic_DNA"/>
</dbReference>
<accession>A0A397ELI5</accession>
<dbReference type="AlphaFoldDB" id="A0A397ELI5"/>
<comment type="caution">
    <text evidence="1">The sequence shown here is derived from an EMBL/GenBank/DDBJ whole genome shotgun (WGS) entry which is preliminary data.</text>
</comment>
<evidence type="ECO:0000313" key="2">
    <source>
        <dbReference type="Proteomes" id="UP000266196"/>
    </source>
</evidence>
<protein>
    <submittedName>
        <fullName evidence="1">Uncharacterized protein</fullName>
    </submittedName>
</protein>
<organism evidence="1 2">
    <name type="scientific">Aphanomyces astaci</name>
    <name type="common">Crayfish plague agent</name>
    <dbReference type="NCBI Taxonomy" id="112090"/>
    <lineage>
        <taxon>Eukaryota</taxon>
        <taxon>Sar</taxon>
        <taxon>Stramenopiles</taxon>
        <taxon>Oomycota</taxon>
        <taxon>Saprolegniomycetes</taxon>
        <taxon>Saprolegniales</taxon>
        <taxon>Verrucalvaceae</taxon>
        <taxon>Aphanomyces</taxon>
    </lineage>
</organism>